<comment type="similarity">
    <text evidence="1">Belongs to the LCA5 family.</text>
</comment>
<evidence type="ECO:0000256" key="3">
    <source>
        <dbReference type="ARBA" id="ARBA00041189"/>
    </source>
</evidence>
<dbReference type="AlphaFoldDB" id="A0A3Q1AH10"/>
<proteinExistence type="inferred from homology"/>
<accession>A0A3Q1AH10</accession>
<dbReference type="GO" id="GO:0005930">
    <property type="term" value="C:axoneme"/>
    <property type="evidence" value="ECO:0007669"/>
    <property type="project" value="TreeGrafter"/>
</dbReference>
<evidence type="ECO:0000256" key="5">
    <source>
        <dbReference type="SAM" id="Coils"/>
    </source>
</evidence>
<keyword evidence="2 5" id="KW-0175">Coiled coil</keyword>
<sequence>MLKLPPIKPLQGLKPKLQPDSLISIRELKNQVWDVEQQLKEARTENKLLKRLQHRHTVALQYFQDSEDSISQILKRHNNEVRGLQRLLSEARNSRDNLARQLQATENRLLNTKASLQHLQLLSQNHSLLQREDLTLRLAEVTAQLEMKDKRILYLQKNFELCQASFKRQIFAEKREIAEERKLTCHLQEQIYQLSKINQDREKELEKHNIYSQRFLKGPFKKGWKNKMVQTDGLVFIPSDVGRLLEIEYSDTEERLEQQESSVECMDSSSTGCSTPVQTESLVIENPERRVSAKVTEENHQKDTVVHAGPFFRCHATETPGKSRHVHFDDTREDSNGSEESPEHQNHGDCAKEKEASKAPQVFEEKQEARHESSVAYILEESLNSTKPERKHYKHPKIRRKYIFKQSTEDLHNGRPVSSGVDMTSYESTKSTEKVEILSSGIHDLHLSGEKSKTAGVDSSQWELTAAQQKAEEDSSSEVTELVTYSS</sequence>
<dbReference type="Ensembl" id="ENSAOCT00000015207.2">
    <property type="protein sequence ID" value="ENSAOCP00000000262.2"/>
    <property type="gene ID" value="ENSAOCG00000003106.2"/>
</dbReference>
<reference evidence="8" key="3">
    <citation type="submission" date="2025-09" db="UniProtKB">
        <authorList>
            <consortium name="Ensembl"/>
        </authorList>
    </citation>
    <scope>IDENTIFICATION</scope>
</reference>
<organism evidence="8 9">
    <name type="scientific">Amphiprion ocellaris</name>
    <name type="common">Clown anemonefish</name>
    <dbReference type="NCBI Taxonomy" id="80972"/>
    <lineage>
        <taxon>Eukaryota</taxon>
        <taxon>Metazoa</taxon>
        <taxon>Chordata</taxon>
        <taxon>Craniata</taxon>
        <taxon>Vertebrata</taxon>
        <taxon>Euteleostomi</taxon>
        <taxon>Actinopterygii</taxon>
        <taxon>Neopterygii</taxon>
        <taxon>Teleostei</taxon>
        <taxon>Neoteleostei</taxon>
        <taxon>Acanthomorphata</taxon>
        <taxon>Ovalentaria</taxon>
        <taxon>Pomacentridae</taxon>
        <taxon>Amphiprion</taxon>
    </lineage>
</organism>
<evidence type="ECO:0000313" key="9">
    <source>
        <dbReference type="Proteomes" id="UP001501940"/>
    </source>
</evidence>
<feature type="domain" description="Lebercilin" evidence="7">
    <location>
        <begin position="21"/>
        <end position="205"/>
    </location>
</feature>
<feature type="compositionally biased region" description="Polar residues" evidence="6">
    <location>
        <begin position="477"/>
        <end position="487"/>
    </location>
</feature>
<dbReference type="PANTHER" id="PTHR16650">
    <property type="entry name" value="C21ORF13-RELATED"/>
    <property type="match status" value="1"/>
</dbReference>
<feature type="compositionally biased region" description="Basic and acidic residues" evidence="6">
    <location>
        <begin position="326"/>
        <end position="372"/>
    </location>
</feature>
<feature type="region of interest" description="Disordered" evidence="6">
    <location>
        <begin position="316"/>
        <end position="372"/>
    </location>
</feature>
<dbReference type="OMA" id="RENKMVQ"/>
<reference evidence="8 9" key="1">
    <citation type="submission" date="2022-01" db="EMBL/GenBank/DDBJ databases">
        <title>A chromosome-scale genome assembly of the false clownfish, Amphiprion ocellaris.</title>
        <authorList>
            <person name="Ryu T."/>
        </authorList>
    </citation>
    <scope>NUCLEOTIDE SEQUENCE [LARGE SCALE GENOMIC DNA]</scope>
</reference>
<dbReference type="GO" id="GO:0042073">
    <property type="term" value="P:intraciliary transport"/>
    <property type="evidence" value="ECO:0007669"/>
    <property type="project" value="TreeGrafter"/>
</dbReference>
<feature type="compositionally biased region" description="Polar residues" evidence="6">
    <location>
        <begin position="457"/>
        <end position="468"/>
    </location>
</feature>
<dbReference type="GeneTree" id="ENSGT00560000077266"/>
<evidence type="ECO:0000313" key="8">
    <source>
        <dbReference type="Ensembl" id="ENSAOCP00000000262.2"/>
    </source>
</evidence>
<dbReference type="PANTHER" id="PTHR16650:SF9">
    <property type="entry name" value="LEBERCILIN-LIKE PROTEIN"/>
    <property type="match status" value="1"/>
</dbReference>
<evidence type="ECO:0000256" key="2">
    <source>
        <dbReference type="ARBA" id="ARBA00023054"/>
    </source>
</evidence>
<dbReference type="InterPro" id="IPR026188">
    <property type="entry name" value="Lebercilin-like"/>
</dbReference>
<dbReference type="InterPro" id="IPR028933">
    <property type="entry name" value="Lebercilin_dom"/>
</dbReference>
<protein>
    <recommendedName>
        <fullName evidence="3">Lebercilin-like protein</fullName>
    </recommendedName>
    <alternativeName>
        <fullName evidence="4">Leber congenital amaurosis 5-like protein</fullName>
    </alternativeName>
</protein>
<evidence type="ECO:0000256" key="1">
    <source>
        <dbReference type="ARBA" id="ARBA00010229"/>
    </source>
</evidence>
<keyword evidence="9" id="KW-1185">Reference proteome</keyword>
<evidence type="ECO:0000256" key="6">
    <source>
        <dbReference type="SAM" id="MobiDB-lite"/>
    </source>
</evidence>
<evidence type="ECO:0000259" key="7">
    <source>
        <dbReference type="Pfam" id="PF15619"/>
    </source>
</evidence>
<feature type="region of interest" description="Disordered" evidence="6">
    <location>
        <begin position="449"/>
        <end position="487"/>
    </location>
</feature>
<feature type="coiled-coil region" evidence="5">
    <location>
        <begin position="25"/>
        <end position="151"/>
    </location>
</feature>
<name>A0A3Q1AH10_AMPOC</name>
<dbReference type="STRING" id="80972.ENSAOCP00000000262"/>
<dbReference type="Pfam" id="PF15619">
    <property type="entry name" value="Lebercilin"/>
    <property type="match status" value="1"/>
</dbReference>
<reference evidence="8" key="2">
    <citation type="submission" date="2025-08" db="UniProtKB">
        <authorList>
            <consortium name="Ensembl"/>
        </authorList>
    </citation>
    <scope>IDENTIFICATION</scope>
</reference>
<evidence type="ECO:0000256" key="4">
    <source>
        <dbReference type="ARBA" id="ARBA00041402"/>
    </source>
</evidence>
<dbReference type="Proteomes" id="UP001501940">
    <property type="component" value="Chromosome 7"/>
</dbReference>